<keyword evidence="1" id="KW-0732">Signal</keyword>
<accession>A0A1F6T3S0</accession>
<comment type="caution">
    <text evidence="2">The sequence shown here is derived from an EMBL/GenBank/DDBJ whole genome shotgun (WGS) entry which is preliminary data.</text>
</comment>
<gene>
    <name evidence="2" type="ORF">A2140_10095</name>
</gene>
<feature type="signal peptide" evidence="1">
    <location>
        <begin position="1"/>
        <end position="23"/>
    </location>
</feature>
<protein>
    <submittedName>
        <fullName evidence="2">Uncharacterized protein</fullName>
    </submittedName>
</protein>
<proteinExistence type="predicted"/>
<evidence type="ECO:0000313" key="2">
    <source>
        <dbReference type="EMBL" id="OGI39639.1"/>
    </source>
</evidence>
<sequence length="285" mass="31873">MSSPFTRVLVATLAALSIQAACADDAATRNTARVLYGLDSDHTRDLNVDVDLALGKRERMSMGAGQTITEGGLGDIILDSYTVGYRTQRLGRVEPGLEYRYWGERGELTLKTVEPSLVWQGEAWSLSLYGEYRDHFFLSRPIAGVRYPREMESKGWRIQTGYAPATGFGFSLEHAAYDYDTDLTQLNAPAFQFLLTTVRGGTIASTLSDRVDSFEFGYYWPDSYLGLTFSRSTSGITLKHSDACGLRHRFHPAKWLSVEMEGGYSKTEDSNLETAYGRVSLSYHW</sequence>
<evidence type="ECO:0000256" key="1">
    <source>
        <dbReference type="SAM" id="SignalP"/>
    </source>
</evidence>
<feature type="chain" id="PRO_5009526548" evidence="1">
    <location>
        <begin position="24"/>
        <end position="285"/>
    </location>
</feature>
<reference evidence="2 3" key="1">
    <citation type="journal article" date="2016" name="Nat. Commun.">
        <title>Thousands of microbial genomes shed light on interconnected biogeochemical processes in an aquifer system.</title>
        <authorList>
            <person name="Anantharaman K."/>
            <person name="Brown C.T."/>
            <person name="Hug L.A."/>
            <person name="Sharon I."/>
            <person name="Castelle C.J."/>
            <person name="Probst A.J."/>
            <person name="Thomas B.C."/>
            <person name="Singh A."/>
            <person name="Wilkins M.J."/>
            <person name="Karaoz U."/>
            <person name="Brodie E.L."/>
            <person name="Williams K.H."/>
            <person name="Hubbard S.S."/>
            <person name="Banfield J.F."/>
        </authorList>
    </citation>
    <scope>NUCLEOTIDE SEQUENCE [LARGE SCALE GENOMIC DNA]</scope>
</reference>
<name>A0A1F6T3S0_9PROT</name>
<dbReference type="EMBL" id="MFSQ01000091">
    <property type="protein sequence ID" value="OGI39639.1"/>
    <property type="molecule type" value="Genomic_DNA"/>
</dbReference>
<dbReference type="Proteomes" id="UP000178379">
    <property type="component" value="Unassembled WGS sequence"/>
</dbReference>
<evidence type="ECO:0000313" key="3">
    <source>
        <dbReference type="Proteomes" id="UP000178379"/>
    </source>
</evidence>
<organism evidence="2 3">
    <name type="scientific">Candidatus Muproteobacteria bacterium RBG_16_62_13</name>
    <dbReference type="NCBI Taxonomy" id="1817756"/>
    <lineage>
        <taxon>Bacteria</taxon>
        <taxon>Pseudomonadati</taxon>
        <taxon>Pseudomonadota</taxon>
        <taxon>Candidatus Muproteobacteria</taxon>
    </lineage>
</organism>
<dbReference type="AlphaFoldDB" id="A0A1F6T3S0"/>